<name>A0A7J6V7Z6_THATH</name>
<evidence type="ECO:0000313" key="4">
    <source>
        <dbReference type="Proteomes" id="UP000554482"/>
    </source>
</evidence>
<evidence type="ECO:0000256" key="2">
    <source>
        <dbReference type="SAM" id="MobiDB-lite"/>
    </source>
</evidence>
<dbReference type="PANTHER" id="PTHR34380">
    <property type="entry name" value="BNAA03G12380D PROTEIN"/>
    <property type="match status" value="1"/>
</dbReference>
<protein>
    <submittedName>
        <fullName evidence="3">Uncharacterized protein</fullName>
    </submittedName>
</protein>
<gene>
    <name evidence="3" type="ORF">FRX31_029173</name>
</gene>
<dbReference type="PANTHER" id="PTHR34380:SF1">
    <property type="entry name" value="OS01G0221300 PROTEIN"/>
    <property type="match status" value="1"/>
</dbReference>
<organism evidence="3 4">
    <name type="scientific">Thalictrum thalictroides</name>
    <name type="common">Rue-anemone</name>
    <name type="synonym">Anemone thalictroides</name>
    <dbReference type="NCBI Taxonomy" id="46969"/>
    <lineage>
        <taxon>Eukaryota</taxon>
        <taxon>Viridiplantae</taxon>
        <taxon>Streptophyta</taxon>
        <taxon>Embryophyta</taxon>
        <taxon>Tracheophyta</taxon>
        <taxon>Spermatophyta</taxon>
        <taxon>Magnoliopsida</taxon>
        <taxon>Ranunculales</taxon>
        <taxon>Ranunculaceae</taxon>
        <taxon>Thalictroideae</taxon>
        <taxon>Thalictrum</taxon>
    </lineage>
</organism>
<keyword evidence="4" id="KW-1185">Reference proteome</keyword>
<feature type="coiled-coil region" evidence="1">
    <location>
        <begin position="51"/>
        <end position="162"/>
    </location>
</feature>
<feature type="compositionally biased region" description="Basic and acidic residues" evidence="2">
    <location>
        <begin position="323"/>
        <end position="335"/>
    </location>
</feature>
<evidence type="ECO:0000313" key="3">
    <source>
        <dbReference type="EMBL" id="KAF5181239.1"/>
    </source>
</evidence>
<keyword evidence="1" id="KW-0175">Coiled coil</keyword>
<dbReference type="EMBL" id="JABWDY010036425">
    <property type="protein sequence ID" value="KAF5181239.1"/>
    <property type="molecule type" value="Genomic_DNA"/>
</dbReference>
<accession>A0A7J6V7Z6</accession>
<feature type="region of interest" description="Disordered" evidence="2">
    <location>
        <begin position="294"/>
        <end position="356"/>
    </location>
</feature>
<dbReference type="Proteomes" id="UP000554482">
    <property type="component" value="Unassembled WGS sequence"/>
</dbReference>
<reference evidence="3 4" key="1">
    <citation type="submission" date="2020-06" db="EMBL/GenBank/DDBJ databases">
        <title>Transcriptomic and genomic resources for Thalictrum thalictroides and T. hernandezii: Facilitating candidate gene discovery in an emerging model plant lineage.</title>
        <authorList>
            <person name="Arias T."/>
            <person name="Riano-Pachon D.M."/>
            <person name="Di Stilio V.S."/>
        </authorList>
    </citation>
    <scope>NUCLEOTIDE SEQUENCE [LARGE SCALE GENOMIC DNA]</scope>
    <source>
        <strain evidence="4">cv. WT478/WT964</strain>
        <tissue evidence="3">Leaves</tissue>
    </source>
</reference>
<proteinExistence type="predicted"/>
<evidence type="ECO:0000256" key="1">
    <source>
        <dbReference type="SAM" id="Coils"/>
    </source>
</evidence>
<feature type="compositionally biased region" description="Low complexity" evidence="2">
    <location>
        <begin position="240"/>
        <end position="256"/>
    </location>
</feature>
<feature type="region of interest" description="Disordered" evidence="2">
    <location>
        <begin position="240"/>
        <end position="266"/>
    </location>
</feature>
<sequence length="356" mass="40570">MAYSFSSQNFTSVNEVTELENFSISKLVAYLKSSFRKESFKDVEKILSLREEKLKSEKEKVVKHVEGLEEELRDYKDRFSKLLMRFGNLESAKAEVEAEFKEKVKRLSELENVSKEKNKELIELKTKIKEMECAKQKVDNELDTQKRKCKELEKENDAQKIRYIGLVKQVTNLEKECMNINLKLEVDEVSEKEGKIDETNGGENRARLSMLNMKENTSSRDERVHHSSAGDFVRHSLAEASGSGQAEASGNGQAEGPPTVNLLSKSFVNQKEERKCLSSPKLVYERSIHENVIEITDSESEDKATSAEKLPTDCVIKTSSSPKDIENGNSRREKYPSVSSCKRRRMVVSSDSEDDD</sequence>
<comment type="caution">
    <text evidence="3">The sequence shown here is derived from an EMBL/GenBank/DDBJ whole genome shotgun (WGS) entry which is preliminary data.</text>
</comment>
<dbReference type="AlphaFoldDB" id="A0A7J6V7Z6"/>